<accession>A0A379WT65</accession>
<sequence length="128" mass="14700">MLRDWDKRYPGRIETMFSAMQNVVPSHLCDTNLFDFKGITHGSEVVDGGDLAFDREEIPLQPAGWQPEEDDTALEALRLDVIEVKIICRRLSTPLRRHAINHFNSRTRHDLPLIFRFATAFQAFCATA</sequence>
<protein>
    <submittedName>
        <fullName evidence="1">tRNA(Cytosine32)-2-thiocytidine synthetase</fullName>
    </submittedName>
</protein>
<organism evidence="1 2">
    <name type="scientific">Salmonella enterica I</name>
    <dbReference type="NCBI Taxonomy" id="59201"/>
    <lineage>
        <taxon>Bacteria</taxon>
        <taxon>Pseudomonadati</taxon>
        <taxon>Pseudomonadota</taxon>
        <taxon>Gammaproteobacteria</taxon>
        <taxon>Enterobacterales</taxon>
        <taxon>Enterobacteriaceae</taxon>
        <taxon>Salmonella</taxon>
    </lineage>
</organism>
<reference evidence="1 2" key="1">
    <citation type="submission" date="2018-06" db="EMBL/GenBank/DDBJ databases">
        <authorList>
            <consortium name="Pathogen Informatics"/>
            <person name="Doyle S."/>
        </authorList>
    </citation>
    <scope>NUCLEOTIDE SEQUENCE [LARGE SCALE GENOMIC DNA]</scope>
    <source>
        <strain evidence="1 2">NCTC8261</strain>
    </source>
</reference>
<gene>
    <name evidence="1" type="primary">ttcA_1</name>
    <name evidence="1" type="ORF">NCTC8261_03579</name>
</gene>
<evidence type="ECO:0000313" key="1">
    <source>
        <dbReference type="EMBL" id="SUH37287.1"/>
    </source>
</evidence>
<dbReference type="Proteomes" id="UP000254712">
    <property type="component" value="Unassembled WGS sequence"/>
</dbReference>
<dbReference type="AlphaFoldDB" id="A0A379WT65"/>
<dbReference type="EMBL" id="UGXT01000002">
    <property type="protein sequence ID" value="SUH37287.1"/>
    <property type="molecule type" value="Genomic_DNA"/>
</dbReference>
<evidence type="ECO:0000313" key="2">
    <source>
        <dbReference type="Proteomes" id="UP000254712"/>
    </source>
</evidence>
<proteinExistence type="predicted"/>
<name>A0A379WT65_SALET</name>